<evidence type="ECO:0000256" key="5">
    <source>
        <dbReference type="ARBA" id="ARBA00023123"/>
    </source>
</evidence>
<comment type="subunit">
    <text evidence="1">Myosin is a hexamer of 2 heavy chains and 4 light chains.</text>
</comment>
<keyword evidence="7" id="KW-0514">Muscle protein</keyword>
<dbReference type="AlphaFoldDB" id="A0A834NIT0"/>
<dbReference type="PANTHER" id="PTHR23048">
    <property type="entry name" value="MYOSIN LIGHT CHAIN 1, 3"/>
    <property type="match status" value="1"/>
</dbReference>
<dbReference type="InterPro" id="IPR002048">
    <property type="entry name" value="EF_hand_dom"/>
</dbReference>
<dbReference type="PROSITE" id="PS50222">
    <property type="entry name" value="EF_HAND_2"/>
    <property type="match status" value="1"/>
</dbReference>
<feature type="domain" description="EF-hand" evidence="8">
    <location>
        <begin position="7"/>
        <end position="42"/>
    </location>
</feature>
<reference evidence="9" key="1">
    <citation type="journal article" date="2020" name="G3 (Bethesda)">
        <title>High-Quality Assemblies for Three Invasive Social Wasps from the &lt;i&gt;Vespula&lt;/i&gt; Genus.</title>
        <authorList>
            <person name="Harrop T.W.R."/>
            <person name="Guhlin J."/>
            <person name="McLaughlin G.M."/>
            <person name="Permina E."/>
            <person name="Stockwell P."/>
            <person name="Gilligan J."/>
            <person name="Le Lec M.F."/>
            <person name="Gruber M.A.M."/>
            <person name="Quinn O."/>
            <person name="Lovegrove M."/>
            <person name="Duncan E.J."/>
            <person name="Remnant E.J."/>
            <person name="Van Eeckhoven J."/>
            <person name="Graham B."/>
            <person name="Knapp R.A."/>
            <person name="Langford K.W."/>
            <person name="Kronenberg Z."/>
            <person name="Press M.O."/>
            <person name="Eacker S.M."/>
            <person name="Wilson-Rankin E.E."/>
            <person name="Purcell J."/>
            <person name="Lester P.J."/>
            <person name="Dearden P.K."/>
        </authorList>
    </citation>
    <scope>NUCLEOTIDE SEQUENCE</scope>
    <source>
        <strain evidence="9">Volc-1</strain>
    </source>
</reference>
<sequence length="162" mass="18128">MADLSPKDVEKAEFAFSIYDADGTNVIDCVDLGNVLRALNLNPTNATIEKLGGTKKKGEKKMKLDEFLPIFSQCKKDKEQGCFEDFVECLKLYDKQENGTMLAAELSHTLLSLGERLADAEVETVLKDCMDPEDDDGFIPYTRSVRTGRFSRFLGALSIRIF</sequence>
<accession>A0A834NIT0</accession>
<evidence type="ECO:0000256" key="2">
    <source>
        <dbReference type="ARBA" id="ARBA00019148"/>
    </source>
</evidence>
<evidence type="ECO:0000313" key="9">
    <source>
        <dbReference type="EMBL" id="KAF7410585.1"/>
    </source>
</evidence>
<evidence type="ECO:0000313" key="10">
    <source>
        <dbReference type="Proteomes" id="UP000600918"/>
    </source>
</evidence>
<dbReference type="FunFam" id="1.10.238.10:FF:000267">
    <property type="entry name" value="Myosin light chain alkali"/>
    <property type="match status" value="1"/>
</dbReference>
<evidence type="ECO:0000256" key="3">
    <source>
        <dbReference type="ARBA" id="ARBA00022737"/>
    </source>
</evidence>
<protein>
    <recommendedName>
        <fullName evidence="2">Myosin light chain alkali</fullName>
    </recommendedName>
</protein>
<dbReference type="InterPro" id="IPR018247">
    <property type="entry name" value="EF_Hand_1_Ca_BS"/>
</dbReference>
<dbReference type="PROSITE" id="PS00018">
    <property type="entry name" value="EF_HAND_1"/>
    <property type="match status" value="1"/>
</dbReference>
<dbReference type="SUPFAM" id="SSF47473">
    <property type="entry name" value="EF-hand"/>
    <property type="match status" value="1"/>
</dbReference>
<evidence type="ECO:0000256" key="1">
    <source>
        <dbReference type="ARBA" id="ARBA00011445"/>
    </source>
</evidence>
<comment type="caution">
    <text evidence="9">The sequence shown here is derived from an EMBL/GenBank/DDBJ whole genome shotgun (WGS) entry which is preliminary data.</text>
</comment>
<dbReference type="GO" id="GO:0005509">
    <property type="term" value="F:calcium ion binding"/>
    <property type="evidence" value="ECO:0007669"/>
    <property type="project" value="InterPro"/>
</dbReference>
<keyword evidence="10" id="KW-1185">Reference proteome</keyword>
<dbReference type="InterPro" id="IPR011992">
    <property type="entry name" value="EF-hand-dom_pair"/>
</dbReference>
<dbReference type="InterPro" id="IPR050230">
    <property type="entry name" value="CALM/Myosin/TropC-like"/>
</dbReference>
<dbReference type="EMBL" id="JACSDY010000013">
    <property type="protein sequence ID" value="KAF7410585.1"/>
    <property type="molecule type" value="Genomic_DNA"/>
</dbReference>
<evidence type="ECO:0000256" key="7">
    <source>
        <dbReference type="ARBA" id="ARBA00023179"/>
    </source>
</evidence>
<proteinExistence type="predicted"/>
<evidence type="ECO:0000256" key="4">
    <source>
        <dbReference type="ARBA" id="ARBA00022837"/>
    </source>
</evidence>
<gene>
    <name evidence="9" type="ORF">H0235_013192</name>
</gene>
<dbReference type="Proteomes" id="UP000600918">
    <property type="component" value="Unassembled WGS sequence"/>
</dbReference>
<evidence type="ECO:0000256" key="6">
    <source>
        <dbReference type="ARBA" id="ARBA00023175"/>
    </source>
</evidence>
<evidence type="ECO:0000259" key="8">
    <source>
        <dbReference type="PROSITE" id="PS50222"/>
    </source>
</evidence>
<keyword evidence="4" id="KW-0106">Calcium</keyword>
<name>A0A834NIT0_VESPE</name>
<keyword evidence="5" id="KW-0518">Myosin</keyword>
<dbReference type="GO" id="GO:0005859">
    <property type="term" value="C:muscle myosin complex"/>
    <property type="evidence" value="ECO:0007669"/>
    <property type="project" value="TreeGrafter"/>
</dbReference>
<keyword evidence="3" id="KW-0677">Repeat</keyword>
<keyword evidence="6" id="KW-0505">Motor protein</keyword>
<dbReference type="PANTHER" id="PTHR23048:SF33">
    <property type="entry name" value="MYOSIN LIGHT CHAIN ALKALI"/>
    <property type="match status" value="1"/>
</dbReference>
<dbReference type="Gene3D" id="1.10.238.10">
    <property type="entry name" value="EF-hand"/>
    <property type="match status" value="2"/>
</dbReference>
<organism evidence="9 10">
    <name type="scientific">Vespula pensylvanica</name>
    <name type="common">Western yellow jacket</name>
    <name type="synonym">Wasp</name>
    <dbReference type="NCBI Taxonomy" id="30213"/>
    <lineage>
        <taxon>Eukaryota</taxon>
        <taxon>Metazoa</taxon>
        <taxon>Ecdysozoa</taxon>
        <taxon>Arthropoda</taxon>
        <taxon>Hexapoda</taxon>
        <taxon>Insecta</taxon>
        <taxon>Pterygota</taxon>
        <taxon>Neoptera</taxon>
        <taxon>Endopterygota</taxon>
        <taxon>Hymenoptera</taxon>
        <taxon>Apocrita</taxon>
        <taxon>Aculeata</taxon>
        <taxon>Vespoidea</taxon>
        <taxon>Vespidae</taxon>
        <taxon>Vespinae</taxon>
        <taxon>Vespula</taxon>
    </lineage>
</organism>